<comment type="caution">
    <text evidence="1">The sequence shown here is derived from an EMBL/GenBank/DDBJ whole genome shotgun (WGS) entry which is preliminary data.</text>
</comment>
<evidence type="ECO:0000313" key="1">
    <source>
        <dbReference type="EMBL" id="CAL1270073.1"/>
    </source>
</evidence>
<dbReference type="Proteomes" id="UP001497382">
    <property type="component" value="Unassembled WGS sequence"/>
</dbReference>
<keyword evidence="2" id="KW-1185">Reference proteome</keyword>
<dbReference type="PANTHER" id="PTHR33244">
    <property type="entry name" value="INTEGRASE CATALYTIC DOMAIN-CONTAINING PROTEIN-RELATED"/>
    <property type="match status" value="1"/>
</dbReference>
<name>A0AAV1ZEX8_9ARAC</name>
<organism evidence="1 2">
    <name type="scientific">Larinioides sclopetarius</name>
    <dbReference type="NCBI Taxonomy" id="280406"/>
    <lineage>
        <taxon>Eukaryota</taxon>
        <taxon>Metazoa</taxon>
        <taxon>Ecdysozoa</taxon>
        <taxon>Arthropoda</taxon>
        <taxon>Chelicerata</taxon>
        <taxon>Arachnida</taxon>
        <taxon>Araneae</taxon>
        <taxon>Araneomorphae</taxon>
        <taxon>Entelegynae</taxon>
        <taxon>Araneoidea</taxon>
        <taxon>Araneidae</taxon>
        <taxon>Larinioides</taxon>
    </lineage>
</organism>
<dbReference type="EMBL" id="CAXIEN010000046">
    <property type="protein sequence ID" value="CAL1270073.1"/>
    <property type="molecule type" value="Genomic_DNA"/>
</dbReference>
<gene>
    <name evidence="1" type="ORF">LARSCL_LOCUS5093</name>
</gene>
<evidence type="ECO:0000313" key="2">
    <source>
        <dbReference type="Proteomes" id="UP001497382"/>
    </source>
</evidence>
<reference evidence="1 2" key="1">
    <citation type="submission" date="2024-04" db="EMBL/GenBank/DDBJ databases">
        <authorList>
            <person name="Rising A."/>
            <person name="Reimegard J."/>
            <person name="Sonavane S."/>
            <person name="Akerstrom W."/>
            <person name="Nylinder S."/>
            <person name="Hedman E."/>
            <person name="Kallberg Y."/>
        </authorList>
    </citation>
    <scope>NUCLEOTIDE SEQUENCE [LARGE SCALE GENOMIC DNA]</scope>
</reference>
<sequence>MEYRNAPMDGLPSPAEILMGHCIRTLIPTLPLQFEPHYDCSAVEKRLLYRQQWQHRYDLHFRPLKPLQENQEVLFQLNHQWCKGKVTRVEPQPRSYIIKAENDREYRRNRFHIKVFKPVQPLDSRRTVEDLFMAPTRNDRTTNQVAQTHFSINSPFPVVTQTLTSICNTAQTTRADRTIVRPRHFKDYA</sequence>
<proteinExistence type="predicted"/>
<dbReference type="AlphaFoldDB" id="A0AAV1ZEX8"/>
<dbReference type="PANTHER" id="PTHR33244:SF3">
    <property type="entry name" value="PEPTIDASE A2 DOMAIN-CONTAINING PROTEIN"/>
    <property type="match status" value="1"/>
</dbReference>
<accession>A0AAV1ZEX8</accession>
<protein>
    <submittedName>
        <fullName evidence="1">Uncharacterized protein</fullName>
    </submittedName>
</protein>